<evidence type="ECO:0000313" key="2">
    <source>
        <dbReference type="EMBL" id="MDH6063805.1"/>
    </source>
</evidence>
<proteinExistence type="predicted"/>
<reference evidence="2 3" key="1">
    <citation type="journal article" date="2023" name="J. Phycol.">
        <title>Chrysosporum ovalisporum is synonymous with the true-branching cyanobacterium Umezakia natans (Nostocales/Aphanizomenonaceae).</title>
        <authorList>
            <person name="McGregor G.B."/>
            <person name="Sendall B.C."/>
            <person name="Niiyama Y."/>
            <person name="Tuji A."/>
            <person name="Willis A."/>
        </authorList>
    </citation>
    <scope>NUCLEOTIDE SEQUENCE [LARGE SCALE GENOMIC DNA]</scope>
    <source>
        <strain evidence="2 3">FSS-62</strain>
    </source>
</reference>
<dbReference type="PANTHER" id="PTHR33360:SF2">
    <property type="entry name" value="TRANSPOSASE FOR INSERTION SEQUENCE ELEMENT IS200"/>
    <property type="match status" value="1"/>
</dbReference>
<dbReference type="EMBL" id="JANQDL010000060">
    <property type="protein sequence ID" value="MDH6063805.1"/>
    <property type="molecule type" value="Genomic_DNA"/>
</dbReference>
<dbReference type="RefSeq" id="WP_280657449.1">
    <property type="nucleotide sequence ID" value="NZ_JANQDL010000060.1"/>
</dbReference>
<feature type="domain" description="Transposase IS200-like" evidence="1">
    <location>
        <begin position="3"/>
        <end position="118"/>
    </location>
</feature>
<evidence type="ECO:0000259" key="1">
    <source>
        <dbReference type="SMART" id="SM01321"/>
    </source>
</evidence>
<protein>
    <submittedName>
        <fullName evidence="2">IS200/IS605 family transposase</fullName>
    </submittedName>
</protein>
<dbReference type="InterPro" id="IPR036515">
    <property type="entry name" value="Transposase_17_sf"/>
</dbReference>
<sequence>MCLWQLYYHIVWGTKQHLPLIVPQQEFILHNYIIRKANEVNCIIHGIGGMEDHIHLVISIPPTIAIANLIENIKYSSSCHFYENNFFTPTKFFWDSGYSVCSLSYKQLEQTVSYVKNQKKHHLQGTVKVELEKTNIN</sequence>
<gene>
    <name evidence="2" type="primary">tnpA</name>
    <name evidence="2" type="ORF">NWP23_08510</name>
</gene>
<dbReference type="GO" id="GO:0004803">
    <property type="term" value="F:transposase activity"/>
    <property type="evidence" value="ECO:0007669"/>
    <property type="project" value="InterPro"/>
</dbReference>
<dbReference type="Proteomes" id="UP001159370">
    <property type="component" value="Unassembled WGS sequence"/>
</dbReference>
<dbReference type="PANTHER" id="PTHR33360">
    <property type="entry name" value="TRANSPOSASE FOR INSERTION SEQUENCE ELEMENT IS200"/>
    <property type="match status" value="1"/>
</dbReference>
<dbReference type="GO" id="GO:0003677">
    <property type="term" value="F:DNA binding"/>
    <property type="evidence" value="ECO:0007669"/>
    <property type="project" value="InterPro"/>
</dbReference>
<dbReference type="InterPro" id="IPR002686">
    <property type="entry name" value="Transposase_17"/>
</dbReference>
<organism evidence="2 3">
    <name type="scientific">Umezakia ovalisporum FSS-62</name>
    <dbReference type="NCBI Taxonomy" id="2971776"/>
    <lineage>
        <taxon>Bacteria</taxon>
        <taxon>Bacillati</taxon>
        <taxon>Cyanobacteriota</taxon>
        <taxon>Cyanophyceae</taxon>
        <taxon>Nostocales</taxon>
        <taxon>Nodulariaceae</taxon>
        <taxon>Umezakia</taxon>
    </lineage>
</organism>
<dbReference type="AlphaFoldDB" id="A0AA43GYF7"/>
<name>A0AA43GYF7_9CYAN</name>
<dbReference type="SMART" id="SM01321">
    <property type="entry name" value="Y1_Tnp"/>
    <property type="match status" value="1"/>
</dbReference>
<comment type="caution">
    <text evidence="2">The sequence shown here is derived from an EMBL/GenBank/DDBJ whole genome shotgun (WGS) entry which is preliminary data.</text>
</comment>
<dbReference type="Gene3D" id="3.30.70.1290">
    <property type="entry name" value="Transposase IS200-like"/>
    <property type="match status" value="1"/>
</dbReference>
<evidence type="ECO:0000313" key="3">
    <source>
        <dbReference type="Proteomes" id="UP001159370"/>
    </source>
</evidence>
<dbReference type="Pfam" id="PF01797">
    <property type="entry name" value="Y1_Tnp"/>
    <property type="match status" value="1"/>
</dbReference>
<dbReference type="GO" id="GO:0006313">
    <property type="term" value="P:DNA transposition"/>
    <property type="evidence" value="ECO:0007669"/>
    <property type="project" value="InterPro"/>
</dbReference>
<dbReference type="SUPFAM" id="SSF143422">
    <property type="entry name" value="Transposase IS200-like"/>
    <property type="match status" value="1"/>
</dbReference>
<accession>A0AA43GYF7</accession>
<dbReference type="NCBIfam" id="NF033573">
    <property type="entry name" value="transpos_IS200"/>
    <property type="match status" value="1"/>
</dbReference>